<dbReference type="InterPro" id="IPR009430">
    <property type="entry name" value="GvpL/GvpF"/>
</dbReference>
<comment type="similarity">
    <text evidence="3">Belongs to the gas vesicle GvpF/GvpL family.</text>
</comment>
<proteinExistence type="inferred from homology"/>
<comment type="caution">
    <text evidence="5">The sequence shown here is derived from an EMBL/GenBank/DDBJ whole genome shotgun (WGS) entry which is preliminary data.</text>
</comment>
<dbReference type="Proteomes" id="UP001320766">
    <property type="component" value="Unassembled WGS sequence"/>
</dbReference>
<protein>
    <recommendedName>
        <fullName evidence="7">GvpL/GvpF family gas vesicle protein</fullName>
    </recommendedName>
</protein>
<evidence type="ECO:0000256" key="4">
    <source>
        <dbReference type="SAM" id="MobiDB-lite"/>
    </source>
</evidence>
<keyword evidence="1" id="KW-0304">Gas vesicle</keyword>
<dbReference type="RefSeq" id="WP_253774187.1">
    <property type="nucleotide sequence ID" value="NZ_BAAAVE010000021.1"/>
</dbReference>
<evidence type="ECO:0000256" key="1">
    <source>
        <dbReference type="ARBA" id="ARBA00022987"/>
    </source>
</evidence>
<evidence type="ECO:0000313" key="6">
    <source>
        <dbReference type="Proteomes" id="UP001320766"/>
    </source>
</evidence>
<dbReference type="PANTHER" id="PTHR36852">
    <property type="entry name" value="PROTEIN GVPL 2"/>
    <property type="match status" value="1"/>
</dbReference>
<evidence type="ECO:0008006" key="7">
    <source>
        <dbReference type="Google" id="ProtNLM"/>
    </source>
</evidence>
<evidence type="ECO:0000256" key="2">
    <source>
        <dbReference type="ARBA" id="ARBA00035108"/>
    </source>
</evidence>
<dbReference type="EMBL" id="JAMZEC010000001">
    <property type="protein sequence ID" value="MCP2349544.1"/>
    <property type="molecule type" value="Genomic_DNA"/>
</dbReference>
<sequence>MAADPGAGTYLYAVAAEETAGREDALPRGGAGRESPLPRGVAGGEVRAIGRAGLVAYVSTVPLDQFGEEPLRRSMEDLDWLEETARAHHRVVEAVARETAVVPVRLVTVYSGDAQVGALLEERYDDFARALARVAGRQEWGVKVYAAPGEEPDEPEERRGRPAEAAARERIAGEEAPEAGARERAAGEEAPEPGKTPERPGTAYLKRRQRQIRGREEAWRRAGARAEDIHGALSSIAVASRRHRAQDPQLSGRPESMVLNGAYLVDRERGEEFARTVERLRGQGGDVQLTGPWAPYSFAVLDDEDGGPRGGDLR</sequence>
<reference evidence="5 6" key="1">
    <citation type="submission" date="2022-06" db="EMBL/GenBank/DDBJ databases">
        <title>Sequencing the genomes of 1000 actinobacteria strains.</title>
        <authorList>
            <person name="Klenk H.-P."/>
        </authorList>
    </citation>
    <scope>NUCLEOTIDE SEQUENCE [LARGE SCALE GENOMIC DNA]</scope>
    <source>
        <strain evidence="5 6">DSM 44170</strain>
    </source>
</reference>
<accession>A0ABT1K6C3</accession>
<dbReference type="Pfam" id="PF06386">
    <property type="entry name" value="GvpL_GvpF"/>
    <property type="match status" value="1"/>
</dbReference>
<feature type="compositionally biased region" description="Basic and acidic residues" evidence="4">
    <location>
        <begin position="156"/>
        <end position="173"/>
    </location>
</feature>
<name>A0ABT1K6C3_9ACTN</name>
<gene>
    <name evidence="5" type="ORF">HD595_005666</name>
</gene>
<evidence type="ECO:0000313" key="5">
    <source>
        <dbReference type="EMBL" id="MCP2349544.1"/>
    </source>
</evidence>
<keyword evidence="6" id="KW-1185">Reference proteome</keyword>
<evidence type="ECO:0000256" key="3">
    <source>
        <dbReference type="ARBA" id="ARBA00035643"/>
    </source>
</evidence>
<comment type="subcellular location">
    <subcellularLocation>
        <location evidence="2">Gas vesicle</location>
    </subcellularLocation>
</comment>
<feature type="region of interest" description="Disordered" evidence="4">
    <location>
        <begin position="145"/>
        <end position="218"/>
    </location>
</feature>
<feature type="region of interest" description="Disordered" evidence="4">
    <location>
        <begin position="20"/>
        <end position="40"/>
    </location>
</feature>
<organism evidence="5 6">
    <name type="scientific">Nonomuraea roseoviolacea subsp. carminata</name>
    <dbReference type="NCBI Taxonomy" id="160689"/>
    <lineage>
        <taxon>Bacteria</taxon>
        <taxon>Bacillati</taxon>
        <taxon>Actinomycetota</taxon>
        <taxon>Actinomycetes</taxon>
        <taxon>Streptosporangiales</taxon>
        <taxon>Streptosporangiaceae</taxon>
        <taxon>Nonomuraea</taxon>
    </lineage>
</organism>
<dbReference type="PANTHER" id="PTHR36852:SF1">
    <property type="entry name" value="PROTEIN GVPL 2"/>
    <property type="match status" value="1"/>
</dbReference>